<keyword evidence="12" id="KW-1185">Reference proteome</keyword>
<comment type="function">
    <text evidence="7">Component of the COP9 signalosome complex (CSN), a complex involved in various cellular and developmental processes. The CSN complex is an essential regulator of the ubiquitin (Ubl) conjugation pathway by mediating the deneddylation of the cullin subunits of SCF-type E3 ligase complexes, leading to decrease the Ubl ligase activity of SCF-type complexes such as SCF, CSA or DDB2. The complex is also involved in phosphorylation of p53/TP53, JUN, I-kappa-B-alpha/NFKBIA, ITPK1 and IRF8/ICSBP, possibly via its association with CK2 and PKD kinases. CSN-dependent phosphorylation of TP53 and JUN promotes and protects degradation by the Ubl system, respectively.</text>
</comment>
<evidence type="ECO:0000256" key="5">
    <source>
        <dbReference type="ARBA" id="ARBA00022790"/>
    </source>
</evidence>
<dbReference type="InterPro" id="IPR045237">
    <property type="entry name" value="COPS7/eIF3m"/>
</dbReference>
<sequence length="648" mass="72589">MPRTKSDTLMEVVQDLEEIKSSLNVLSKDIATVTQQQAKLVKLVDEVKELRELLEEKDRVIGGLERRIDDLEQYTRMEDVIINGLDTKHRSYARVAAAGTGGSVAMEGQDAPVEELLTLEQQVVTFLSNKDISIDPKEISACHLLPRKHSNAKPAIVVRFVNRKHKVALLRQARKLKGSSVFINEHLTSKNAEIARHARILWKQKKIQATWTRNGRVLIRLNGTPEQARVITRKVYQTNTRHRRTFHWSRSPAKQQKTLDETSPKLNQEIAKGQNHSTYPAQQSHVPLRQAQHQRKHIDQCAHETDPTSEDALLCCRSSVDNGTEQHRLKLTAKSKKNESLFIFPVIADVQQLLTPMEVEQLLSLSGSALAQAVSSLLETPGLYVFSDILELPNVRELENGPHAPVYQLLTSSPMEPTATIKRNKLRHLSIISLASNLKCLPYSLLLQQLELKNVRELEDLLIEAVYCDIIQGKLDQRNQQVEVDCSVGRDLGPNELPNIISTLQEWCTGCEAVLCGIEEQVSRANQYRESQLKVKVQVETEVSNLQKTLKASATSPSSGPAPAGAASNQDADQPAEPRDPASSQEPRQPGKKSSKVKGSHYLSKWLLKEGVKGRSESGEEQCDWFDRLCTFRNNIGLCSETVSLGPF</sequence>
<dbReference type="GO" id="GO:0010387">
    <property type="term" value="P:COP9 signalosome assembly"/>
    <property type="evidence" value="ECO:0007669"/>
    <property type="project" value="InterPro"/>
</dbReference>
<reference evidence="12" key="1">
    <citation type="submission" date="2024-04" db="EMBL/GenBank/DDBJ databases">
        <title>Salinicola lusitanus LLJ914,a marine bacterium isolated from the Okinawa Trough.</title>
        <authorList>
            <person name="Li J."/>
        </authorList>
    </citation>
    <scope>NUCLEOTIDE SEQUENCE [LARGE SCALE GENOMIC DNA]</scope>
</reference>
<comment type="caution">
    <text evidence="11">The sequence shown here is derived from an EMBL/GenBank/DDBJ whole genome shotgun (WGS) entry which is preliminary data.</text>
</comment>
<feature type="coiled-coil region" evidence="8">
    <location>
        <begin position="33"/>
        <end position="74"/>
    </location>
</feature>
<dbReference type="Pfam" id="PF18392">
    <property type="entry name" value="CSN7a_helixI"/>
    <property type="match status" value="1"/>
</dbReference>
<feature type="domain" description="PCI" evidence="10">
    <location>
        <begin position="417"/>
        <end position="507"/>
    </location>
</feature>
<evidence type="ECO:0000256" key="7">
    <source>
        <dbReference type="ARBA" id="ARBA00025037"/>
    </source>
</evidence>
<dbReference type="InterPro" id="IPR000717">
    <property type="entry name" value="PCI_dom"/>
</dbReference>
<keyword evidence="5" id="KW-0736">Signalosome</keyword>
<comment type="subcellular location">
    <subcellularLocation>
        <location evidence="2">Cytoplasm</location>
    </subcellularLocation>
    <subcellularLocation>
        <location evidence="1">Nucleus</location>
    </subcellularLocation>
</comment>
<dbReference type="GO" id="GO:0008180">
    <property type="term" value="C:COP9 signalosome"/>
    <property type="evidence" value="ECO:0007669"/>
    <property type="project" value="UniProtKB-KW"/>
</dbReference>
<feature type="region of interest" description="Disordered" evidence="9">
    <location>
        <begin position="549"/>
        <end position="599"/>
    </location>
</feature>
<accession>A0AAW0N878</accession>
<evidence type="ECO:0000256" key="2">
    <source>
        <dbReference type="ARBA" id="ARBA00004496"/>
    </source>
</evidence>
<evidence type="ECO:0000256" key="9">
    <source>
        <dbReference type="SAM" id="MobiDB-lite"/>
    </source>
</evidence>
<dbReference type="GO" id="GO:0005737">
    <property type="term" value="C:cytoplasm"/>
    <property type="evidence" value="ECO:0007669"/>
    <property type="project" value="UniProtKB-SubCell"/>
</dbReference>
<evidence type="ECO:0000259" key="10">
    <source>
        <dbReference type="SMART" id="SM00088"/>
    </source>
</evidence>
<dbReference type="PANTHER" id="PTHR15350:SF10">
    <property type="entry name" value="COP9 CONSTITUTIVE PHOTOMORPHOGENIC HOMOLOG SUBUNIT 7A"/>
    <property type="match status" value="1"/>
</dbReference>
<evidence type="ECO:0000256" key="8">
    <source>
        <dbReference type="SAM" id="Coils"/>
    </source>
</evidence>
<evidence type="ECO:0000256" key="6">
    <source>
        <dbReference type="ARBA" id="ARBA00023242"/>
    </source>
</evidence>
<feature type="compositionally biased region" description="Basic residues" evidence="9">
    <location>
        <begin position="590"/>
        <end position="599"/>
    </location>
</feature>
<protein>
    <recommendedName>
        <fullName evidence="10">PCI domain-containing protein</fullName>
    </recommendedName>
</protein>
<comment type="similarity">
    <text evidence="3">Belongs to the CSN7/EIF3M family. CSN7 subfamily.</text>
</comment>
<gene>
    <name evidence="11" type="ORF">WMY93_026659</name>
</gene>
<dbReference type="EMBL" id="JBBPFD010000019">
    <property type="protein sequence ID" value="KAK7887038.1"/>
    <property type="molecule type" value="Genomic_DNA"/>
</dbReference>
<evidence type="ECO:0000313" key="12">
    <source>
        <dbReference type="Proteomes" id="UP001460270"/>
    </source>
</evidence>
<evidence type="ECO:0000313" key="11">
    <source>
        <dbReference type="EMBL" id="KAK7887038.1"/>
    </source>
</evidence>
<dbReference type="InterPro" id="IPR041481">
    <property type="entry name" value="CSN7_helixI"/>
</dbReference>
<dbReference type="PANTHER" id="PTHR15350">
    <property type="entry name" value="COP9 SIGNALOSOME COMPLEX SUBUNIT 7/DENDRITIC CELL PROTEIN GA17"/>
    <property type="match status" value="1"/>
</dbReference>
<dbReference type="SMART" id="SM00088">
    <property type="entry name" value="PINT"/>
    <property type="match status" value="1"/>
</dbReference>
<evidence type="ECO:0000256" key="4">
    <source>
        <dbReference type="ARBA" id="ARBA00022490"/>
    </source>
</evidence>
<dbReference type="AlphaFoldDB" id="A0AAW0N878"/>
<feature type="compositionally biased region" description="Low complexity" evidence="9">
    <location>
        <begin position="552"/>
        <end position="568"/>
    </location>
</feature>
<evidence type="ECO:0000256" key="1">
    <source>
        <dbReference type="ARBA" id="ARBA00004123"/>
    </source>
</evidence>
<keyword evidence="6" id="KW-0539">Nucleus</keyword>
<keyword evidence="8" id="KW-0175">Coiled coil</keyword>
<proteinExistence type="inferred from homology"/>
<dbReference type="Proteomes" id="UP001460270">
    <property type="component" value="Unassembled WGS sequence"/>
</dbReference>
<dbReference type="Pfam" id="PF01399">
    <property type="entry name" value="PCI"/>
    <property type="match status" value="1"/>
</dbReference>
<evidence type="ECO:0000256" key="3">
    <source>
        <dbReference type="ARBA" id="ARBA00008482"/>
    </source>
</evidence>
<organism evidence="11 12">
    <name type="scientific">Mugilogobius chulae</name>
    <name type="common">yellowstripe goby</name>
    <dbReference type="NCBI Taxonomy" id="88201"/>
    <lineage>
        <taxon>Eukaryota</taxon>
        <taxon>Metazoa</taxon>
        <taxon>Chordata</taxon>
        <taxon>Craniata</taxon>
        <taxon>Vertebrata</taxon>
        <taxon>Euteleostomi</taxon>
        <taxon>Actinopterygii</taxon>
        <taxon>Neopterygii</taxon>
        <taxon>Teleostei</taxon>
        <taxon>Neoteleostei</taxon>
        <taxon>Acanthomorphata</taxon>
        <taxon>Gobiaria</taxon>
        <taxon>Gobiiformes</taxon>
        <taxon>Gobioidei</taxon>
        <taxon>Gobiidae</taxon>
        <taxon>Gobionellinae</taxon>
        <taxon>Mugilogobius</taxon>
    </lineage>
</organism>
<name>A0AAW0N878_9GOBI</name>
<keyword evidence="4" id="KW-0963">Cytoplasm</keyword>